<reference evidence="2 3" key="1">
    <citation type="submission" date="2018-12" db="EMBL/GenBank/DDBJ databases">
        <authorList>
            <person name="Toschakov S.V."/>
        </authorList>
    </citation>
    <scope>NUCLEOTIDE SEQUENCE [LARGE SCALE GENOMIC DNA]</scope>
    <source>
        <strain evidence="2 3">GM2012</strain>
    </source>
</reference>
<dbReference type="EMBL" id="RYZH01000085">
    <property type="protein sequence ID" value="RUL81741.1"/>
    <property type="molecule type" value="Genomic_DNA"/>
</dbReference>
<dbReference type="InterPro" id="IPR011453">
    <property type="entry name" value="DUF1559"/>
</dbReference>
<gene>
    <name evidence="2" type="ORF">TsocGM_24580</name>
</gene>
<dbReference type="PANTHER" id="PTHR30093:SF2">
    <property type="entry name" value="TYPE II SECRETION SYSTEM PROTEIN H"/>
    <property type="match status" value="1"/>
</dbReference>
<proteinExistence type="predicted"/>
<dbReference type="SUPFAM" id="SSF54523">
    <property type="entry name" value="Pili subunits"/>
    <property type="match status" value="1"/>
</dbReference>
<evidence type="ECO:0000313" key="2">
    <source>
        <dbReference type="EMBL" id="RUL81741.1"/>
    </source>
</evidence>
<organism evidence="2 3">
    <name type="scientific">Tautonia sociabilis</name>
    <dbReference type="NCBI Taxonomy" id="2080755"/>
    <lineage>
        <taxon>Bacteria</taxon>
        <taxon>Pseudomonadati</taxon>
        <taxon>Planctomycetota</taxon>
        <taxon>Planctomycetia</taxon>
        <taxon>Isosphaerales</taxon>
        <taxon>Isosphaeraceae</taxon>
        <taxon>Tautonia</taxon>
    </lineage>
</organism>
<dbReference type="NCBIfam" id="TIGR02532">
    <property type="entry name" value="IV_pilin_GFxxxE"/>
    <property type="match status" value="1"/>
</dbReference>
<dbReference type="InterPro" id="IPR012902">
    <property type="entry name" value="N_methyl_site"/>
</dbReference>
<protein>
    <submittedName>
        <fullName evidence="2">DUF1559 domain-containing protein</fullName>
    </submittedName>
</protein>
<dbReference type="Gene3D" id="3.30.700.10">
    <property type="entry name" value="Glycoprotein, Type 4 Pilin"/>
    <property type="match status" value="1"/>
</dbReference>
<dbReference type="AlphaFoldDB" id="A0A432MD78"/>
<dbReference type="RefSeq" id="WP_126728108.1">
    <property type="nucleotide sequence ID" value="NZ_RYZH01000085.1"/>
</dbReference>
<evidence type="ECO:0000259" key="1">
    <source>
        <dbReference type="Pfam" id="PF07596"/>
    </source>
</evidence>
<dbReference type="Pfam" id="PF07963">
    <property type="entry name" value="N_methyl"/>
    <property type="match status" value="1"/>
</dbReference>
<accession>A0A432MD78</accession>
<dbReference type="PANTHER" id="PTHR30093">
    <property type="entry name" value="GENERAL SECRETION PATHWAY PROTEIN G"/>
    <property type="match status" value="1"/>
</dbReference>
<dbReference type="InterPro" id="IPR045584">
    <property type="entry name" value="Pilin-like"/>
</dbReference>
<dbReference type="Pfam" id="PF07596">
    <property type="entry name" value="SBP_bac_10"/>
    <property type="match status" value="1"/>
</dbReference>
<feature type="domain" description="DUF1559" evidence="1">
    <location>
        <begin position="37"/>
        <end position="364"/>
    </location>
</feature>
<name>A0A432MD78_9BACT</name>
<comment type="caution">
    <text evidence="2">The sequence shown here is derived from an EMBL/GenBank/DDBJ whole genome shotgun (WGS) entry which is preliminary data.</text>
</comment>
<dbReference type="InterPro" id="IPR027558">
    <property type="entry name" value="Pre_pil_HX9DG_C"/>
</dbReference>
<reference evidence="2 3" key="2">
    <citation type="submission" date="2019-01" db="EMBL/GenBank/DDBJ databases">
        <title>Tautonia sociabilis, a novel thermotolerant planctomycete of Isosphaeraceae family, isolated from a 4000 m deep subterranean habitat.</title>
        <authorList>
            <person name="Kovaleva O.L."/>
            <person name="Elcheninov A.G."/>
            <person name="Van Heerden E."/>
            <person name="Toshchakov S.V."/>
            <person name="Novikov A."/>
            <person name="Bonch-Osmolovskaya E.A."/>
            <person name="Kublanov I.V."/>
        </authorList>
    </citation>
    <scope>NUCLEOTIDE SEQUENCE [LARGE SCALE GENOMIC DNA]</scope>
    <source>
        <strain evidence="2 3">GM2012</strain>
    </source>
</reference>
<evidence type="ECO:0000313" key="3">
    <source>
        <dbReference type="Proteomes" id="UP000280296"/>
    </source>
</evidence>
<dbReference type="NCBIfam" id="TIGR04294">
    <property type="entry name" value="pre_pil_HX9DG"/>
    <property type="match status" value="1"/>
</dbReference>
<sequence length="386" mass="40923">MSRGRSFRVRPGFTLIELLVVIAILGVLIALLLPAVQSAREAARRAQCTNNLKQFGLALHNYESVHGVFPPGRLAPDVINVASGQVQNNYTSYSSALANSPNWIGIFSVHCHILNFLEQTAAYNATNFSIANIGQLTTGGGTTIIHPNFTAYTTTFGTFICPSDPADSGGARGENNYRVNFGGDTVYAGGGTRPDNTPGTADLVTGAFTMGEGFALARFRDGTSNTVVAAERSRGSGLPLTGLAPQQVPKIDNLFVSTQPVPINRDAVFQICLTGIGAGSGGFNSNGRWLSGTDYSDGWAYAWYVATLYNHVAPPNWQGWDCGFGSSIMDVPSEHAIMSARSFHPGGVNALFGDGSVKFVKETVALPTWRALGTRAGGEVISADQY</sequence>
<keyword evidence="3" id="KW-1185">Reference proteome</keyword>
<dbReference type="Proteomes" id="UP000280296">
    <property type="component" value="Unassembled WGS sequence"/>
</dbReference>
<dbReference type="OrthoDB" id="283871at2"/>